<feature type="transmembrane region" description="Helical" evidence="1">
    <location>
        <begin position="68"/>
        <end position="89"/>
    </location>
</feature>
<keyword evidence="1" id="KW-1133">Transmembrane helix</keyword>
<organism evidence="2 3">
    <name type="scientific">Vigna angularis var. angularis</name>
    <dbReference type="NCBI Taxonomy" id="157739"/>
    <lineage>
        <taxon>Eukaryota</taxon>
        <taxon>Viridiplantae</taxon>
        <taxon>Streptophyta</taxon>
        <taxon>Embryophyta</taxon>
        <taxon>Tracheophyta</taxon>
        <taxon>Spermatophyta</taxon>
        <taxon>Magnoliopsida</taxon>
        <taxon>eudicotyledons</taxon>
        <taxon>Gunneridae</taxon>
        <taxon>Pentapetalae</taxon>
        <taxon>rosids</taxon>
        <taxon>fabids</taxon>
        <taxon>Fabales</taxon>
        <taxon>Fabaceae</taxon>
        <taxon>Papilionoideae</taxon>
        <taxon>50 kb inversion clade</taxon>
        <taxon>NPAAA clade</taxon>
        <taxon>indigoferoid/millettioid clade</taxon>
        <taxon>Phaseoleae</taxon>
        <taxon>Vigna</taxon>
    </lineage>
</organism>
<keyword evidence="1" id="KW-0812">Transmembrane</keyword>
<dbReference type="EMBL" id="AP015038">
    <property type="protein sequence ID" value="BAT87944.1"/>
    <property type="molecule type" value="Genomic_DNA"/>
</dbReference>
<proteinExistence type="predicted"/>
<sequence length="97" mass="11198">MMKLITIFTSTYTLNDPFTMHHSRTMSNVVGVFARELLNHRPKLRSIAGPNQHRARYVGYFHCFLWSFMHHLYAAAAALLALLVGIRIISQFPHVLM</sequence>
<reference evidence="2 3" key="1">
    <citation type="journal article" date="2015" name="Sci. Rep.">
        <title>The power of single molecule real-time sequencing technology in the de novo assembly of a eukaryotic genome.</title>
        <authorList>
            <person name="Sakai H."/>
            <person name="Naito K."/>
            <person name="Ogiso-Tanaka E."/>
            <person name="Takahashi Y."/>
            <person name="Iseki K."/>
            <person name="Muto C."/>
            <person name="Satou K."/>
            <person name="Teruya K."/>
            <person name="Shiroma A."/>
            <person name="Shimoji M."/>
            <person name="Hirano T."/>
            <person name="Itoh T."/>
            <person name="Kaga A."/>
            <person name="Tomooka N."/>
        </authorList>
    </citation>
    <scope>NUCLEOTIDE SEQUENCE [LARGE SCALE GENOMIC DNA]</scope>
    <source>
        <strain evidence="3">cv. Shumari</strain>
    </source>
</reference>
<accession>A0A0S3S539</accession>
<name>A0A0S3S539_PHAAN</name>
<dbReference type="AlphaFoldDB" id="A0A0S3S539"/>
<dbReference type="Proteomes" id="UP000291084">
    <property type="component" value="Chromosome 5"/>
</dbReference>
<keyword evidence="3" id="KW-1185">Reference proteome</keyword>
<evidence type="ECO:0000313" key="2">
    <source>
        <dbReference type="EMBL" id="BAT87944.1"/>
    </source>
</evidence>
<keyword evidence="1" id="KW-0472">Membrane</keyword>
<protein>
    <submittedName>
        <fullName evidence="2">Uncharacterized protein</fullName>
    </submittedName>
</protein>
<evidence type="ECO:0000313" key="3">
    <source>
        <dbReference type="Proteomes" id="UP000291084"/>
    </source>
</evidence>
<gene>
    <name evidence="2" type="primary">Vigan.05G136900</name>
    <name evidence="2" type="ORF">VIGAN_05136900</name>
</gene>
<evidence type="ECO:0000256" key="1">
    <source>
        <dbReference type="SAM" id="Phobius"/>
    </source>
</evidence>